<evidence type="ECO:0000313" key="3">
    <source>
        <dbReference type="Proteomes" id="UP000199496"/>
    </source>
</evidence>
<dbReference type="PANTHER" id="PTHR35867:SF1">
    <property type="entry name" value="PROTEIN RSEC"/>
    <property type="match status" value="1"/>
</dbReference>
<gene>
    <name evidence="2" type="ORF">SAMN05421693_11373</name>
</gene>
<dbReference type="EMBL" id="FOFO01000013">
    <property type="protein sequence ID" value="SEP99762.1"/>
    <property type="molecule type" value="Genomic_DNA"/>
</dbReference>
<dbReference type="PIRSF" id="PIRSF004923">
    <property type="entry name" value="RseC"/>
    <property type="match status" value="1"/>
</dbReference>
<dbReference type="AlphaFoldDB" id="A0A1H9CF29"/>
<evidence type="ECO:0000256" key="1">
    <source>
        <dbReference type="SAM" id="Phobius"/>
    </source>
</evidence>
<keyword evidence="1" id="KW-1133">Transmembrane helix</keyword>
<dbReference type="InterPro" id="IPR007359">
    <property type="entry name" value="SigmaE_reg_RseC_MucC"/>
</dbReference>
<evidence type="ECO:0000313" key="2">
    <source>
        <dbReference type="EMBL" id="SEP99762.1"/>
    </source>
</evidence>
<dbReference type="RefSeq" id="WP_090206359.1">
    <property type="nucleotide sequence ID" value="NZ_FOFO01000013.1"/>
</dbReference>
<keyword evidence="1" id="KW-0812">Transmembrane</keyword>
<protein>
    <submittedName>
        <fullName evidence="2">Sigma-E factor negative regulatory protein RseC</fullName>
    </submittedName>
</protein>
<keyword evidence="3" id="KW-1185">Reference proteome</keyword>
<feature type="transmembrane region" description="Helical" evidence="1">
    <location>
        <begin position="107"/>
        <end position="127"/>
    </location>
</feature>
<dbReference type="Proteomes" id="UP000199496">
    <property type="component" value="Unassembled WGS sequence"/>
</dbReference>
<name>A0A1H9CF29_9GAMM</name>
<sequence>MIEETARVIAVDEPGFAWVETERKTACGTCSVNKGCGTSVIAKLFGQRRTQVRVIDPVGVTLGDEVIIGLEESALVRGSLAIYILPLVCLLIGAALGQWLWAGYGELPVVLAGLAGLAAGLGAVGGFTRRIRRDPRYQPVVVRRLGPPVIRVHGVLAP</sequence>
<dbReference type="PANTHER" id="PTHR35867">
    <property type="entry name" value="PROTEIN RSEC"/>
    <property type="match status" value="1"/>
</dbReference>
<reference evidence="2 3" key="1">
    <citation type="submission" date="2016-10" db="EMBL/GenBank/DDBJ databases">
        <authorList>
            <person name="de Groot N.N."/>
        </authorList>
    </citation>
    <scope>NUCLEOTIDE SEQUENCE [LARGE SCALE GENOMIC DNA]</scope>
    <source>
        <strain evidence="2 3">B7-7</strain>
    </source>
</reference>
<accession>A0A1H9CF29</accession>
<keyword evidence="1" id="KW-0472">Membrane</keyword>
<dbReference type="OrthoDB" id="9795854at2"/>
<proteinExistence type="predicted"/>
<organism evidence="2 3">
    <name type="scientific">Ectothiorhodospira magna</name>
    <dbReference type="NCBI Taxonomy" id="867345"/>
    <lineage>
        <taxon>Bacteria</taxon>
        <taxon>Pseudomonadati</taxon>
        <taxon>Pseudomonadota</taxon>
        <taxon>Gammaproteobacteria</taxon>
        <taxon>Chromatiales</taxon>
        <taxon>Ectothiorhodospiraceae</taxon>
        <taxon>Ectothiorhodospira</taxon>
    </lineage>
</organism>
<dbReference type="Pfam" id="PF04246">
    <property type="entry name" value="RseC_MucC"/>
    <property type="match status" value="1"/>
</dbReference>
<feature type="transmembrane region" description="Helical" evidence="1">
    <location>
        <begin position="80"/>
        <end position="101"/>
    </location>
</feature>
<dbReference type="STRING" id="867345.SAMN05421693_11373"/>
<dbReference type="InterPro" id="IPR026268">
    <property type="entry name" value="RseC"/>
</dbReference>